<dbReference type="EMBL" id="AWFG01000001">
    <property type="protein sequence ID" value="KCZ61320.1"/>
    <property type="molecule type" value="Genomic_DNA"/>
</dbReference>
<dbReference type="InterPro" id="IPR013538">
    <property type="entry name" value="ASHA1/2-like_C"/>
</dbReference>
<organism evidence="3 4">
    <name type="scientific">Hyphomonas chukchiensis</name>
    <dbReference type="NCBI Taxonomy" id="1280947"/>
    <lineage>
        <taxon>Bacteria</taxon>
        <taxon>Pseudomonadati</taxon>
        <taxon>Pseudomonadota</taxon>
        <taxon>Alphaproteobacteria</taxon>
        <taxon>Hyphomonadales</taxon>
        <taxon>Hyphomonadaceae</taxon>
        <taxon>Hyphomonas</taxon>
    </lineage>
</organism>
<evidence type="ECO:0000313" key="4">
    <source>
        <dbReference type="Proteomes" id="UP000027190"/>
    </source>
</evidence>
<sequence>MADPTAPETPHPFDLVLERTISAPAETLYRCYTEPVLVCQWFCPKPWKVTEAKLDVRPGGASYHRMEGPDGEVNHIHGQYLDVAPGRRIVGTDAYVGDWVPSGNPPFMTSIITFRDLGNGTTLYRAVARHWSEEAMKGHEAMGFHEGWGKAADQLEELAKSLPPEPVRVRPANPGDAHEVVPHLVCKGAAEAIAFYKQAFDAEEMIRLPGPDGRLAHASVKINTGMVMLVDEFPDMEVKSPETLGGTAVTLHLAVTDAQGVFDKAVAAGAKPLMPVARQFWGDLYGMVEDPFGHKWSIAIPGENAPRTSEALQDAMMAAAPGR</sequence>
<dbReference type="PROSITE" id="PS51819">
    <property type="entry name" value="VOC"/>
    <property type="match status" value="1"/>
</dbReference>
<evidence type="ECO:0000256" key="1">
    <source>
        <dbReference type="ARBA" id="ARBA00006817"/>
    </source>
</evidence>
<evidence type="ECO:0000259" key="2">
    <source>
        <dbReference type="PROSITE" id="PS51819"/>
    </source>
</evidence>
<gene>
    <name evidence="3" type="ORF">HY30_02965</name>
</gene>
<dbReference type="PANTHER" id="PTHR34109">
    <property type="entry name" value="BNAUNNG04460D PROTEIN-RELATED"/>
    <property type="match status" value="1"/>
</dbReference>
<comment type="caution">
    <text evidence="3">The sequence shown here is derived from an EMBL/GenBank/DDBJ whole genome shotgun (WGS) entry which is preliminary data.</text>
</comment>
<dbReference type="SUPFAM" id="SSF54593">
    <property type="entry name" value="Glyoxalase/Bleomycin resistance protein/Dihydroxybiphenyl dioxygenase"/>
    <property type="match status" value="1"/>
</dbReference>
<dbReference type="RefSeq" id="WP_241765622.1">
    <property type="nucleotide sequence ID" value="NZ_AWFG01000001.1"/>
</dbReference>
<dbReference type="PATRIC" id="fig|1280947.3.peg.586"/>
<reference evidence="3 4" key="1">
    <citation type="journal article" date="2014" name="Antonie Van Leeuwenhoek">
        <title>Hyphomonas beringensis sp. nov. and Hyphomonas chukchiensis sp. nov., isolated from surface seawater of the Bering Sea and Chukchi Sea.</title>
        <authorList>
            <person name="Li C."/>
            <person name="Lai Q."/>
            <person name="Li G."/>
            <person name="Dong C."/>
            <person name="Wang J."/>
            <person name="Liao Y."/>
            <person name="Shao Z."/>
        </authorList>
    </citation>
    <scope>NUCLEOTIDE SEQUENCE [LARGE SCALE GENOMIC DNA]</scope>
    <source>
        <strain evidence="3 4">BH-BN04-4</strain>
    </source>
</reference>
<dbReference type="eggNOG" id="COG3832">
    <property type="taxonomic scope" value="Bacteria"/>
</dbReference>
<proteinExistence type="inferred from homology"/>
<feature type="domain" description="VOC" evidence="2">
    <location>
        <begin position="176"/>
        <end position="301"/>
    </location>
</feature>
<dbReference type="InterPro" id="IPR023393">
    <property type="entry name" value="START-like_dom_sf"/>
</dbReference>
<dbReference type="Pfam" id="PF08327">
    <property type="entry name" value="AHSA1"/>
    <property type="match status" value="1"/>
</dbReference>
<evidence type="ECO:0000313" key="3">
    <source>
        <dbReference type="EMBL" id="KCZ61320.1"/>
    </source>
</evidence>
<dbReference type="STRING" id="1280947.HY30_02965"/>
<keyword evidence="4" id="KW-1185">Reference proteome</keyword>
<dbReference type="SUPFAM" id="SSF55961">
    <property type="entry name" value="Bet v1-like"/>
    <property type="match status" value="1"/>
</dbReference>
<dbReference type="Proteomes" id="UP000027190">
    <property type="component" value="Unassembled WGS sequence"/>
</dbReference>
<dbReference type="Gene3D" id="3.30.530.20">
    <property type="match status" value="1"/>
</dbReference>
<dbReference type="CDD" id="cd07246">
    <property type="entry name" value="VOC_like"/>
    <property type="match status" value="1"/>
</dbReference>
<name>A0A062UPV0_9PROT</name>
<dbReference type="PANTHER" id="PTHR34109:SF1">
    <property type="entry name" value="VOC DOMAIN-CONTAINING PROTEIN"/>
    <property type="match status" value="1"/>
</dbReference>
<dbReference type="CDD" id="cd08896">
    <property type="entry name" value="SRPBCC_CalC_Aha1-like_3"/>
    <property type="match status" value="1"/>
</dbReference>
<dbReference type="Gene3D" id="3.30.720.120">
    <property type="match status" value="1"/>
</dbReference>
<dbReference type="InterPro" id="IPR029068">
    <property type="entry name" value="Glyas_Bleomycin-R_OHBP_Dase"/>
</dbReference>
<dbReference type="Gene3D" id="3.30.720.110">
    <property type="match status" value="1"/>
</dbReference>
<dbReference type="InterPro" id="IPR004360">
    <property type="entry name" value="Glyas_Fos-R_dOase_dom"/>
</dbReference>
<dbReference type="Pfam" id="PF00903">
    <property type="entry name" value="Glyoxalase"/>
    <property type="match status" value="1"/>
</dbReference>
<dbReference type="InterPro" id="IPR037523">
    <property type="entry name" value="VOC_core"/>
</dbReference>
<comment type="similarity">
    <text evidence="1">Belongs to the AHA1 family.</text>
</comment>
<accession>A0A062UPV0</accession>
<dbReference type="eggNOG" id="COG2764">
    <property type="taxonomic scope" value="Bacteria"/>
</dbReference>
<dbReference type="AlphaFoldDB" id="A0A062UPV0"/>
<protein>
    <recommendedName>
        <fullName evidence="2">VOC domain-containing protein</fullName>
    </recommendedName>
</protein>